<sequence length="157" mass="16943">MTATPLGLETLTTLPEDDESPATANHVEVIETVISSLEQYDSAMVSHSDQGILWKFQYGSVEVFVQLTGNSDEDILTVWSPVLALPAKDEPGLMRHILEMNCGETFESCFGILGSQVVVLASRPLADISPGEISRLMTIVATIADDNDEALQAEYGA</sequence>
<dbReference type="InterPro" id="IPR019660">
    <property type="entry name" value="Put_sensory_transdc_reg_YbjN"/>
</dbReference>
<proteinExistence type="predicted"/>
<feature type="compositionally biased region" description="Low complexity" evidence="1">
    <location>
        <begin position="1"/>
        <end position="14"/>
    </location>
</feature>
<dbReference type="Pfam" id="PF10722">
    <property type="entry name" value="YbjN"/>
    <property type="match status" value="1"/>
</dbReference>
<reference evidence="2" key="1">
    <citation type="submission" date="2014-11" db="EMBL/GenBank/DDBJ databases">
        <authorList>
            <person name="Malar M.C."/>
            <person name="Sen D."/>
            <person name="Tripathy S."/>
        </authorList>
    </citation>
    <scope>NUCLEOTIDE SEQUENCE</scope>
    <source>
        <strain evidence="2">BDU141951</strain>
    </source>
</reference>
<accession>A0A0C1V4P5</accession>
<evidence type="ECO:0000256" key="1">
    <source>
        <dbReference type="SAM" id="MobiDB-lite"/>
    </source>
</evidence>
<dbReference type="Gene3D" id="3.30.1460.10">
    <property type="match status" value="1"/>
</dbReference>
<comment type="caution">
    <text evidence="2">The sequence shown here is derived from an EMBL/GenBank/DDBJ whole genome shotgun (WGS) entry which is preliminary data.</text>
</comment>
<dbReference type="EMBL" id="JTHE02000003">
    <property type="protein sequence ID" value="NEV66935.1"/>
    <property type="molecule type" value="Genomic_DNA"/>
</dbReference>
<reference evidence="2" key="3">
    <citation type="submission" date="2020-02" db="EMBL/GenBank/DDBJ databases">
        <authorList>
            <person name="Sarangi A.N."/>
            <person name="Ghosh S."/>
            <person name="Mukherjee M."/>
            <person name="Tripathy S."/>
        </authorList>
    </citation>
    <scope>NUCLEOTIDE SEQUENCE</scope>
    <source>
        <strain evidence="2">BDU141951</strain>
    </source>
</reference>
<dbReference type="CDD" id="cd17036">
    <property type="entry name" value="T3SC_YbjN-like_1"/>
    <property type="match status" value="1"/>
</dbReference>
<gene>
    <name evidence="2" type="ORF">QQ91_007375</name>
</gene>
<protein>
    <submittedName>
        <fullName evidence="2">YbjN domain-containing protein</fullName>
    </submittedName>
</protein>
<dbReference type="SUPFAM" id="SSF69635">
    <property type="entry name" value="Type III secretory system chaperone-like"/>
    <property type="match status" value="1"/>
</dbReference>
<feature type="region of interest" description="Disordered" evidence="1">
    <location>
        <begin position="1"/>
        <end position="22"/>
    </location>
</feature>
<evidence type="ECO:0000313" key="2">
    <source>
        <dbReference type="EMBL" id="NEV66935.1"/>
    </source>
</evidence>
<reference evidence="2" key="2">
    <citation type="journal article" date="2015" name="Genome Announc.">
        <title>Draft Genome Sequence of Filamentous Marine Cyanobacterium Lyngbya confervoides Strain BDU141951.</title>
        <authorList>
            <person name="Chandrababunaidu M.M."/>
            <person name="Sen D."/>
            <person name="Tripathy S."/>
        </authorList>
    </citation>
    <scope>NUCLEOTIDE SEQUENCE</scope>
    <source>
        <strain evidence="2">BDU141951</strain>
    </source>
</reference>
<dbReference type="AlphaFoldDB" id="A0A0C1V4P5"/>
<organism evidence="2">
    <name type="scientific">Lyngbya confervoides BDU141951</name>
    <dbReference type="NCBI Taxonomy" id="1574623"/>
    <lineage>
        <taxon>Bacteria</taxon>
        <taxon>Bacillati</taxon>
        <taxon>Cyanobacteriota</taxon>
        <taxon>Cyanophyceae</taxon>
        <taxon>Oscillatoriophycideae</taxon>
        <taxon>Oscillatoriales</taxon>
        <taxon>Microcoleaceae</taxon>
        <taxon>Lyngbya</taxon>
    </lineage>
</organism>
<name>A0A0C1V4P5_9CYAN</name>